<evidence type="ECO:0000256" key="1">
    <source>
        <dbReference type="ARBA" id="ARBA00004141"/>
    </source>
</evidence>
<proteinExistence type="inferred from homology"/>
<dbReference type="PANTHER" id="PTHR30576">
    <property type="entry name" value="COLANIC BIOSYNTHESIS UDP-GLUCOSE LIPID CARRIER TRANSFERASE"/>
    <property type="match status" value="1"/>
</dbReference>
<feature type="domain" description="Bacterial sugar transferase" evidence="8">
    <location>
        <begin position="253"/>
        <end position="436"/>
    </location>
</feature>
<evidence type="ECO:0000256" key="4">
    <source>
        <dbReference type="ARBA" id="ARBA00022692"/>
    </source>
</evidence>
<feature type="transmembrane region" description="Helical" evidence="7">
    <location>
        <begin position="42"/>
        <end position="65"/>
    </location>
</feature>
<evidence type="ECO:0000313" key="10">
    <source>
        <dbReference type="Proteomes" id="UP000230447"/>
    </source>
</evidence>
<keyword evidence="4 7" id="KW-0812">Transmembrane</keyword>
<dbReference type="InterPro" id="IPR017475">
    <property type="entry name" value="EPS_sugar_tfrase"/>
</dbReference>
<evidence type="ECO:0000313" key="9">
    <source>
        <dbReference type="EMBL" id="PIP31780.1"/>
    </source>
</evidence>
<dbReference type="GO" id="GO:0016020">
    <property type="term" value="C:membrane"/>
    <property type="evidence" value="ECO:0007669"/>
    <property type="project" value="UniProtKB-SubCell"/>
</dbReference>
<dbReference type="EMBL" id="PCSB01000033">
    <property type="protein sequence ID" value="PIP31780.1"/>
    <property type="molecule type" value="Genomic_DNA"/>
</dbReference>
<evidence type="ECO:0000256" key="5">
    <source>
        <dbReference type="ARBA" id="ARBA00022989"/>
    </source>
</evidence>
<reference evidence="9 10" key="1">
    <citation type="submission" date="2017-09" db="EMBL/GenBank/DDBJ databases">
        <title>Depth-based differentiation of microbial function through sediment-hosted aquifers and enrichment of novel symbionts in the deep terrestrial subsurface.</title>
        <authorList>
            <person name="Probst A.J."/>
            <person name="Ladd B."/>
            <person name="Jarett J.K."/>
            <person name="Geller-Mcgrath D.E."/>
            <person name="Sieber C.M."/>
            <person name="Emerson J.B."/>
            <person name="Anantharaman K."/>
            <person name="Thomas B.C."/>
            <person name="Malmstrom R."/>
            <person name="Stieglmeier M."/>
            <person name="Klingl A."/>
            <person name="Woyke T."/>
            <person name="Ryan C.M."/>
            <person name="Banfield J.F."/>
        </authorList>
    </citation>
    <scope>NUCLEOTIDE SEQUENCE [LARGE SCALE GENOMIC DNA]</scope>
    <source>
        <strain evidence="9">CG23_combo_of_CG06-09_8_20_14_all_37_87_8</strain>
    </source>
</reference>
<evidence type="ECO:0000259" key="8">
    <source>
        <dbReference type="Pfam" id="PF02397"/>
    </source>
</evidence>
<feature type="transmembrane region" description="Helical" evidence="7">
    <location>
        <begin position="255"/>
        <end position="279"/>
    </location>
</feature>
<gene>
    <name evidence="9" type="ORF">COX24_01715</name>
</gene>
<protein>
    <recommendedName>
        <fullName evidence="8">Bacterial sugar transferase domain-containing protein</fullName>
    </recommendedName>
</protein>
<comment type="subcellular location">
    <subcellularLocation>
        <location evidence="1">Membrane</location>
        <topology evidence="1">Multi-pass membrane protein</topology>
    </subcellularLocation>
</comment>
<feature type="transmembrane region" description="Helical" evidence="7">
    <location>
        <begin position="110"/>
        <end position="133"/>
    </location>
</feature>
<dbReference type="Pfam" id="PF02397">
    <property type="entry name" value="Bac_transf"/>
    <property type="match status" value="1"/>
</dbReference>
<sequence>MLKIRQFILVLGDLALAFFALFLTLLVRYFGNFSQDILNAHLIPFTIIYLVWLLCFYIFGLYDLTGMRQATELLRKTLKTFAVCFALALAFFYLIPFFGITPKRNLLIDILIFGTLIFFWRRLFCFLFSSLYLQKVAFIGKTETALTLEKDLNENPQFGYKSVGFLEGDATANILKEKLLKEKIKTIILSKDTGNNSTLTDKLYQLLSLKITFWEIDKAYEKILQKVPIDALKQEWFLKNLAALNKEGYDKVKRVFDFIMALILLLLTSPFWLLTALAIKLEDGGKVFYKQKRIGKDNKVFTIFKFRSMLETAEQNGAQWAKDKDERRTKIGKVIRRLHIDEFPQMLNVLRGDLSTTGPRPERPEFVSELEKTIPHYKLRHLIKPGFTGWAQTRWIKYARSKEDSFEKFQYDLYYLKNRSFTLDLSILLRTFQLFLKKG</sequence>
<dbReference type="InterPro" id="IPR003362">
    <property type="entry name" value="Bact_transf"/>
</dbReference>
<evidence type="ECO:0000256" key="3">
    <source>
        <dbReference type="ARBA" id="ARBA00022679"/>
    </source>
</evidence>
<keyword evidence="6 7" id="KW-0472">Membrane</keyword>
<comment type="similarity">
    <text evidence="2">Belongs to the bacterial sugar transferase family.</text>
</comment>
<feature type="transmembrane region" description="Helical" evidence="7">
    <location>
        <begin position="7"/>
        <end position="30"/>
    </location>
</feature>
<dbReference type="NCBIfam" id="TIGR03025">
    <property type="entry name" value="EPS_sugtrans"/>
    <property type="match status" value="1"/>
</dbReference>
<feature type="transmembrane region" description="Helical" evidence="7">
    <location>
        <begin position="77"/>
        <end position="98"/>
    </location>
</feature>
<dbReference type="PANTHER" id="PTHR30576:SF0">
    <property type="entry name" value="UNDECAPRENYL-PHOSPHATE N-ACETYLGALACTOSAMINYL 1-PHOSPHATE TRANSFERASE-RELATED"/>
    <property type="match status" value="1"/>
</dbReference>
<keyword evidence="5 7" id="KW-1133">Transmembrane helix</keyword>
<dbReference type="AlphaFoldDB" id="A0A2G9ZGS6"/>
<dbReference type="Proteomes" id="UP000230447">
    <property type="component" value="Unassembled WGS sequence"/>
</dbReference>
<evidence type="ECO:0000256" key="6">
    <source>
        <dbReference type="ARBA" id="ARBA00023136"/>
    </source>
</evidence>
<name>A0A2G9ZGS6_9BACT</name>
<accession>A0A2G9ZGS6</accession>
<evidence type="ECO:0000256" key="7">
    <source>
        <dbReference type="SAM" id="Phobius"/>
    </source>
</evidence>
<evidence type="ECO:0000256" key="2">
    <source>
        <dbReference type="ARBA" id="ARBA00006464"/>
    </source>
</evidence>
<dbReference type="GO" id="GO:0016780">
    <property type="term" value="F:phosphotransferase activity, for other substituted phosphate groups"/>
    <property type="evidence" value="ECO:0007669"/>
    <property type="project" value="TreeGrafter"/>
</dbReference>
<organism evidence="9 10">
    <name type="scientific">bacterium (Candidatus Gribaldobacteria) CG23_combo_of_CG06-09_8_20_14_all_37_87_8</name>
    <dbReference type="NCBI Taxonomy" id="2014278"/>
    <lineage>
        <taxon>Bacteria</taxon>
        <taxon>Candidatus Gribaldobacteria</taxon>
    </lineage>
</organism>
<comment type="caution">
    <text evidence="9">The sequence shown here is derived from an EMBL/GenBank/DDBJ whole genome shotgun (WGS) entry which is preliminary data.</text>
</comment>
<keyword evidence="3" id="KW-0808">Transferase</keyword>